<evidence type="ECO:0000256" key="4">
    <source>
        <dbReference type="ARBA" id="ARBA00022692"/>
    </source>
</evidence>
<comment type="subcellular location">
    <subcellularLocation>
        <location evidence="1">Membrane</location>
        <topology evidence="1">Single-pass type II membrane protein</topology>
    </subcellularLocation>
</comment>
<evidence type="ECO:0000256" key="3">
    <source>
        <dbReference type="ARBA" id="ARBA00022679"/>
    </source>
</evidence>
<proteinExistence type="predicted"/>
<dbReference type="OrthoDB" id="8959630at2759"/>
<feature type="domain" description="Fringe-like glycosyltransferase" evidence="9">
    <location>
        <begin position="50"/>
        <end position="88"/>
    </location>
</feature>
<sequence>MISKLNDSFRLDGRVANSVDVKHDFRNNTDIKPKDETKIRSATATPKPPTIELNDIFISVKTTKSNHNSRLDLILNTWQQLAKEQDFV</sequence>
<evidence type="ECO:0000256" key="2">
    <source>
        <dbReference type="ARBA" id="ARBA00022676"/>
    </source>
</evidence>
<keyword evidence="6" id="KW-1133">Transmembrane helix</keyword>
<dbReference type="Pfam" id="PF02434">
    <property type="entry name" value="Fringe"/>
    <property type="match status" value="1"/>
</dbReference>
<dbReference type="GO" id="GO:0016757">
    <property type="term" value="F:glycosyltransferase activity"/>
    <property type="evidence" value="ECO:0007669"/>
    <property type="project" value="UniProtKB-KW"/>
</dbReference>
<keyword evidence="3" id="KW-0808">Transferase</keyword>
<dbReference type="Proteomes" id="UP001151699">
    <property type="component" value="Chromosome B"/>
</dbReference>
<feature type="region of interest" description="Disordered" evidence="8">
    <location>
        <begin position="26"/>
        <end position="46"/>
    </location>
</feature>
<keyword evidence="7" id="KW-0472">Membrane</keyword>
<reference evidence="10" key="1">
    <citation type="submission" date="2022-07" db="EMBL/GenBank/DDBJ databases">
        <authorList>
            <person name="Trinca V."/>
            <person name="Uliana J.V.C."/>
            <person name="Torres T.T."/>
            <person name="Ward R.J."/>
            <person name="Monesi N."/>
        </authorList>
    </citation>
    <scope>NUCLEOTIDE SEQUENCE</scope>
    <source>
        <strain evidence="10">HSMRA1968</strain>
        <tissue evidence="10">Whole embryos</tissue>
    </source>
</reference>
<feature type="compositionally biased region" description="Basic and acidic residues" evidence="8">
    <location>
        <begin position="26"/>
        <end position="39"/>
    </location>
</feature>
<evidence type="ECO:0000256" key="8">
    <source>
        <dbReference type="SAM" id="MobiDB-lite"/>
    </source>
</evidence>
<organism evidence="10 11">
    <name type="scientific">Pseudolycoriella hygida</name>
    <dbReference type="NCBI Taxonomy" id="35572"/>
    <lineage>
        <taxon>Eukaryota</taxon>
        <taxon>Metazoa</taxon>
        <taxon>Ecdysozoa</taxon>
        <taxon>Arthropoda</taxon>
        <taxon>Hexapoda</taxon>
        <taxon>Insecta</taxon>
        <taxon>Pterygota</taxon>
        <taxon>Neoptera</taxon>
        <taxon>Endopterygota</taxon>
        <taxon>Diptera</taxon>
        <taxon>Nematocera</taxon>
        <taxon>Sciaroidea</taxon>
        <taxon>Sciaridae</taxon>
        <taxon>Pseudolycoriella</taxon>
    </lineage>
</organism>
<dbReference type="EMBL" id="WJQU01000002">
    <property type="protein sequence ID" value="KAJ6642533.1"/>
    <property type="molecule type" value="Genomic_DNA"/>
</dbReference>
<dbReference type="GO" id="GO:0016020">
    <property type="term" value="C:membrane"/>
    <property type="evidence" value="ECO:0007669"/>
    <property type="project" value="UniProtKB-SubCell"/>
</dbReference>
<evidence type="ECO:0000256" key="1">
    <source>
        <dbReference type="ARBA" id="ARBA00004606"/>
    </source>
</evidence>
<keyword evidence="11" id="KW-1185">Reference proteome</keyword>
<gene>
    <name evidence="10" type="primary">fng_0</name>
    <name evidence="10" type="ORF">Bhyg_07484</name>
</gene>
<keyword evidence="2" id="KW-0328">Glycosyltransferase</keyword>
<comment type="caution">
    <text evidence="10">The sequence shown here is derived from an EMBL/GenBank/DDBJ whole genome shotgun (WGS) entry which is preliminary data.</text>
</comment>
<keyword evidence="5" id="KW-0735">Signal-anchor</keyword>
<name>A0A9Q0N2S3_9DIPT</name>
<keyword evidence="4" id="KW-0812">Transmembrane</keyword>
<evidence type="ECO:0000256" key="6">
    <source>
        <dbReference type="ARBA" id="ARBA00022989"/>
    </source>
</evidence>
<dbReference type="Gene3D" id="3.90.550.50">
    <property type="match status" value="1"/>
</dbReference>
<accession>A0A9Q0N2S3</accession>
<evidence type="ECO:0000313" key="11">
    <source>
        <dbReference type="Proteomes" id="UP001151699"/>
    </source>
</evidence>
<evidence type="ECO:0000259" key="9">
    <source>
        <dbReference type="Pfam" id="PF02434"/>
    </source>
</evidence>
<evidence type="ECO:0000313" key="10">
    <source>
        <dbReference type="EMBL" id="KAJ6642533.1"/>
    </source>
</evidence>
<evidence type="ECO:0000256" key="7">
    <source>
        <dbReference type="ARBA" id="ARBA00023136"/>
    </source>
</evidence>
<dbReference type="InterPro" id="IPR003378">
    <property type="entry name" value="Fringe-like_glycosylTrfase"/>
</dbReference>
<protein>
    <submittedName>
        <fullName evidence="10">Fringe glycosyltransferase</fullName>
    </submittedName>
</protein>
<evidence type="ECO:0000256" key="5">
    <source>
        <dbReference type="ARBA" id="ARBA00022968"/>
    </source>
</evidence>
<dbReference type="AlphaFoldDB" id="A0A9Q0N2S3"/>